<dbReference type="Gene3D" id="3.30.160.60">
    <property type="entry name" value="Classic Zinc Finger"/>
    <property type="match status" value="5"/>
</dbReference>
<feature type="domain" description="C2H2-type" evidence="13">
    <location>
        <begin position="238"/>
        <end position="261"/>
    </location>
</feature>
<evidence type="ECO:0000256" key="2">
    <source>
        <dbReference type="ARBA" id="ARBA00006991"/>
    </source>
</evidence>
<proteinExistence type="inferred from homology"/>
<evidence type="ECO:0000256" key="7">
    <source>
        <dbReference type="ARBA" id="ARBA00023015"/>
    </source>
</evidence>
<dbReference type="Gene3D" id="6.10.140.140">
    <property type="match status" value="1"/>
</dbReference>
<dbReference type="SMART" id="SM00355">
    <property type="entry name" value="ZnF_C2H2"/>
    <property type="match status" value="5"/>
</dbReference>
<dbReference type="SMART" id="SM00349">
    <property type="entry name" value="KRAB"/>
    <property type="match status" value="1"/>
</dbReference>
<dbReference type="FunFam" id="3.30.160.60:FF:000180">
    <property type="entry name" value="Zinc finger protein 689"/>
    <property type="match status" value="2"/>
</dbReference>
<feature type="domain" description="KRAB" evidence="14">
    <location>
        <begin position="12"/>
        <end position="83"/>
    </location>
</feature>
<dbReference type="GO" id="GO:0000977">
    <property type="term" value="F:RNA polymerase II transcription regulatory region sequence-specific DNA binding"/>
    <property type="evidence" value="ECO:0007669"/>
    <property type="project" value="TreeGrafter"/>
</dbReference>
<evidence type="ECO:0000256" key="10">
    <source>
        <dbReference type="ARBA" id="ARBA00023242"/>
    </source>
</evidence>
<keyword evidence="16" id="KW-1185">Reference proteome</keyword>
<keyword evidence="9" id="KW-0804">Transcription</keyword>
<keyword evidence="10" id="KW-0539">Nucleus</keyword>
<evidence type="ECO:0000256" key="11">
    <source>
        <dbReference type="PROSITE-ProRule" id="PRU00042"/>
    </source>
</evidence>
<dbReference type="InterPro" id="IPR036236">
    <property type="entry name" value="Znf_C2H2_sf"/>
</dbReference>
<keyword evidence="5 11" id="KW-0863">Zinc-finger</keyword>
<dbReference type="CDD" id="cd07765">
    <property type="entry name" value="KRAB_A-box"/>
    <property type="match status" value="1"/>
</dbReference>
<comment type="caution">
    <text evidence="15">The sequence shown here is derived from an EMBL/GenBank/DDBJ whole genome shotgun (WGS) entry which is preliminary data.</text>
</comment>
<comment type="subcellular location">
    <subcellularLocation>
        <location evidence="1">Nucleus</location>
    </subcellularLocation>
</comment>
<dbReference type="PROSITE" id="PS00028">
    <property type="entry name" value="ZINC_FINGER_C2H2_1"/>
    <property type="match status" value="5"/>
</dbReference>
<dbReference type="AlphaFoldDB" id="A0A151M462"/>
<accession>A0A151M462</accession>
<dbReference type="Pfam" id="PF01352">
    <property type="entry name" value="KRAB"/>
    <property type="match status" value="1"/>
</dbReference>
<dbReference type="InterPro" id="IPR013087">
    <property type="entry name" value="Znf_C2H2_type"/>
</dbReference>
<dbReference type="PANTHER" id="PTHR24381:SF393">
    <property type="entry name" value="CHROMATIN-LINKED ADAPTOR FOR MSL PROTEINS, ISOFORM B"/>
    <property type="match status" value="1"/>
</dbReference>
<dbReference type="InterPro" id="IPR036051">
    <property type="entry name" value="KRAB_dom_sf"/>
</dbReference>
<dbReference type="PhylomeDB" id="A0A151M462"/>
<feature type="domain" description="C2H2-type" evidence="13">
    <location>
        <begin position="154"/>
        <end position="181"/>
    </location>
</feature>
<dbReference type="InterPro" id="IPR001909">
    <property type="entry name" value="KRAB"/>
</dbReference>
<dbReference type="GO" id="GO:0000981">
    <property type="term" value="F:DNA-binding transcription factor activity, RNA polymerase II-specific"/>
    <property type="evidence" value="ECO:0007669"/>
    <property type="project" value="TreeGrafter"/>
</dbReference>
<dbReference type="eggNOG" id="KOG1721">
    <property type="taxonomic scope" value="Eukaryota"/>
</dbReference>
<evidence type="ECO:0000259" key="13">
    <source>
        <dbReference type="PROSITE" id="PS50157"/>
    </source>
</evidence>
<evidence type="ECO:0000256" key="3">
    <source>
        <dbReference type="ARBA" id="ARBA00022723"/>
    </source>
</evidence>
<reference evidence="15 16" key="1">
    <citation type="journal article" date="2012" name="Genome Biol.">
        <title>Sequencing three crocodilian genomes to illuminate the evolution of archosaurs and amniotes.</title>
        <authorList>
            <person name="St John J.A."/>
            <person name="Braun E.L."/>
            <person name="Isberg S.R."/>
            <person name="Miles L.G."/>
            <person name="Chong A.Y."/>
            <person name="Gongora J."/>
            <person name="Dalzell P."/>
            <person name="Moran C."/>
            <person name="Bed'hom B."/>
            <person name="Abzhanov A."/>
            <person name="Burgess S.C."/>
            <person name="Cooksey A.M."/>
            <person name="Castoe T.A."/>
            <person name="Crawford N.G."/>
            <person name="Densmore L.D."/>
            <person name="Drew J.C."/>
            <person name="Edwards S.V."/>
            <person name="Faircloth B.C."/>
            <person name="Fujita M.K."/>
            <person name="Greenwold M.J."/>
            <person name="Hoffmann F.G."/>
            <person name="Howard J.M."/>
            <person name="Iguchi T."/>
            <person name="Janes D.E."/>
            <person name="Khan S.Y."/>
            <person name="Kohno S."/>
            <person name="de Koning A.J."/>
            <person name="Lance S.L."/>
            <person name="McCarthy F.M."/>
            <person name="McCormack J.E."/>
            <person name="Merchant M.E."/>
            <person name="Peterson D.G."/>
            <person name="Pollock D.D."/>
            <person name="Pourmand N."/>
            <person name="Raney B.J."/>
            <person name="Roessler K.A."/>
            <person name="Sanford J.R."/>
            <person name="Sawyer R.H."/>
            <person name="Schmidt C.J."/>
            <person name="Triplett E.W."/>
            <person name="Tuberville T.D."/>
            <person name="Venegas-Anaya M."/>
            <person name="Howard J.T."/>
            <person name="Jarvis E.D."/>
            <person name="Guillette L.J.Jr."/>
            <person name="Glenn T.C."/>
            <person name="Green R.E."/>
            <person name="Ray D.A."/>
        </authorList>
    </citation>
    <scope>NUCLEOTIDE SEQUENCE [LARGE SCALE GENOMIC DNA]</scope>
    <source>
        <strain evidence="15">KSC_2009_1</strain>
    </source>
</reference>
<gene>
    <name evidence="15" type="ORF">Y1Q_0004776</name>
</gene>
<evidence type="ECO:0000313" key="15">
    <source>
        <dbReference type="EMBL" id="KYO19286.1"/>
    </source>
</evidence>
<evidence type="ECO:0000256" key="8">
    <source>
        <dbReference type="ARBA" id="ARBA00023125"/>
    </source>
</evidence>
<keyword evidence="3" id="KW-0479">Metal-binding</keyword>
<evidence type="ECO:0000256" key="6">
    <source>
        <dbReference type="ARBA" id="ARBA00022833"/>
    </source>
</evidence>
<feature type="domain" description="C2H2-type" evidence="13">
    <location>
        <begin position="210"/>
        <end position="237"/>
    </location>
</feature>
<evidence type="ECO:0000256" key="5">
    <source>
        <dbReference type="ARBA" id="ARBA00022771"/>
    </source>
</evidence>
<comment type="similarity">
    <text evidence="2">Belongs to the krueppel C2H2-type zinc-finger protein family.</text>
</comment>
<evidence type="ECO:0000313" key="16">
    <source>
        <dbReference type="Proteomes" id="UP000050525"/>
    </source>
</evidence>
<dbReference type="FunFam" id="3.30.160.60:FF:001789">
    <property type="entry name" value="zinc finger protein 467"/>
    <property type="match status" value="1"/>
</dbReference>
<evidence type="ECO:0000256" key="9">
    <source>
        <dbReference type="ARBA" id="ARBA00023163"/>
    </source>
</evidence>
<evidence type="ECO:0000259" key="14">
    <source>
        <dbReference type="PROSITE" id="PS50805"/>
    </source>
</evidence>
<dbReference type="PROSITE" id="PS50805">
    <property type="entry name" value="KRAB"/>
    <property type="match status" value="1"/>
</dbReference>
<dbReference type="SUPFAM" id="SSF109640">
    <property type="entry name" value="KRAB domain (Kruppel-associated box)"/>
    <property type="match status" value="1"/>
</dbReference>
<protein>
    <submittedName>
        <fullName evidence="15">Zinc finger protein 250-like</fullName>
    </submittedName>
</protein>
<evidence type="ECO:0000256" key="4">
    <source>
        <dbReference type="ARBA" id="ARBA00022737"/>
    </source>
</evidence>
<dbReference type="GO" id="GO:0005634">
    <property type="term" value="C:nucleus"/>
    <property type="evidence" value="ECO:0007669"/>
    <property type="project" value="UniProtKB-SubCell"/>
</dbReference>
<evidence type="ECO:0000256" key="1">
    <source>
        <dbReference type="ARBA" id="ARBA00004123"/>
    </source>
</evidence>
<keyword evidence="4" id="KW-0677">Repeat</keyword>
<dbReference type="SUPFAM" id="SSF57667">
    <property type="entry name" value="beta-beta-alpha zinc fingers"/>
    <property type="match status" value="3"/>
</dbReference>
<organism evidence="15 16">
    <name type="scientific">Alligator mississippiensis</name>
    <name type="common">American alligator</name>
    <dbReference type="NCBI Taxonomy" id="8496"/>
    <lineage>
        <taxon>Eukaryota</taxon>
        <taxon>Metazoa</taxon>
        <taxon>Chordata</taxon>
        <taxon>Craniata</taxon>
        <taxon>Vertebrata</taxon>
        <taxon>Euteleostomi</taxon>
        <taxon>Archelosauria</taxon>
        <taxon>Archosauria</taxon>
        <taxon>Crocodylia</taxon>
        <taxon>Alligatoridae</taxon>
        <taxon>Alligatorinae</taxon>
        <taxon>Alligator</taxon>
    </lineage>
</organism>
<dbReference type="FunFam" id="3.30.160.60:FF:000290">
    <property type="entry name" value="Zinc finger protein 697 isoform X1"/>
    <property type="match status" value="1"/>
</dbReference>
<sequence>MAAAPAPAQDPVSFEDVAVYFTEGEWVLLGAAQRALYWEVMRENYEAVALLGFPIFKPVMIAQLEQGEEPWVLSPPGADHQVEMVPRDTCAAPLGTQNPLVPATENGDESPREPGWPPKGPAERPHACPDCGKAFRLRSQLATHQRVHTGERPFSCETCGRCFSQSSNLAKHLGTHRGHKPHACPDCGKGFSQRSSLLTHQRLHTGETPYHCPDCGRGFRVGSQLATHQRLHAGRMPYRCGVCGKSFSWSRHLAAHQQLHTTVGTP</sequence>
<dbReference type="Pfam" id="PF00096">
    <property type="entry name" value="zf-C2H2"/>
    <property type="match status" value="5"/>
</dbReference>
<feature type="region of interest" description="Disordered" evidence="12">
    <location>
        <begin position="96"/>
        <end position="126"/>
    </location>
</feature>
<keyword evidence="7" id="KW-0805">Transcription regulation</keyword>
<name>A0A151M462_ALLMI</name>
<dbReference type="Proteomes" id="UP000050525">
    <property type="component" value="Unassembled WGS sequence"/>
</dbReference>
<feature type="domain" description="C2H2-type" evidence="13">
    <location>
        <begin position="126"/>
        <end position="153"/>
    </location>
</feature>
<dbReference type="PANTHER" id="PTHR24381">
    <property type="entry name" value="ZINC FINGER PROTEIN"/>
    <property type="match status" value="1"/>
</dbReference>
<keyword evidence="6" id="KW-0862">Zinc</keyword>
<keyword evidence="8" id="KW-0238">DNA-binding</keyword>
<dbReference type="EMBL" id="AKHW03006634">
    <property type="protein sequence ID" value="KYO19286.1"/>
    <property type="molecule type" value="Genomic_DNA"/>
</dbReference>
<dbReference type="PROSITE" id="PS50157">
    <property type="entry name" value="ZINC_FINGER_C2H2_2"/>
    <property type="match status" value="5"/>
</dbReference>
<dbReference type="GO" id="GO:0008270">
    <property type="term" value="F:zinc ion binding"/>
    <property type="evidence" value="ECO:0007669"/>
    <property type="project" value="UniProtKB-KW"/>
</dbReference>
<feature type="domain" description="C2H2-type" evidence="13">
    <location>
        <begin position="182"/>
        <end position="209"/>
    </location>
</feature>
<dbReference type="FunFam" id="3.30.160.60:FF:000931">
    <property type="entry name" value="zinc finger protein 697"/>
    <property type="match status" value="1"/>
</dbReference>
<evidence type="ECO:0000256" key="12">
    <source>
        <dbReference type="SAM" id="MobiDB-lite"/>
    </source>
</evidence>